<comment type="catalytic activity">
    <reaction evidence="8">
        <text>DNA(n) + a 2'-deoxyribonucleoside 5'-triphosphate = DNA(n+1) + diphosphate</text>
        <dbReference type="Rhea" id="RHEA:22508"/>
        <dbReference type="Rhea" id="RHEA-COMP:17339"/>
        <dbReference type="Rhea" id="RHEA-COMP:17340"/>
        <dbReference type="ChEBI" id="CHEBI:33019"/>
        <dbReference type="ChEBI" id="CHEBI:61560"/>
        <dbReference type="ChEBI" id="CHEBI:173112"/>
        <dbReference type="EC" id="2.7.7.7"/>
    </reaction>
</comment>
<dbReference type="Proteomes" id="UP000641137">
    <property type="component" value="Unassembled WGS sequence"/>
</dbReference>
<dbReference type="Gene3D" id="3.40.50.300">
    <property type="entry name" value="P-loop containing nucleotide triphosphate hydrolases"/>
    <property type="match status" value="1"/>
</dbReference>
<dbReference type="InterPro" id="IPR008921">
    <property type="entry name" value="DNA_pol3_clamp-load_cplx_C"/>
</dbReference>
<comment type="caution">
    <text evidence="10">The sequence shown here is derived from an EMBL/GenBank/DDBJ whole genome shotgun (WGS) entry which is preliminary data.</text>
</comment>
<dbReference type="SUPFAM" id="SSF48019">
    <property type="entry name" value="post-AAA+ oligomerization domain-like"/>
    <property type="match status" value="1"/>
</dbReference>
<evidence type="ECO:0000256" key="2">
    <source>
        <dbReference type="ARBA" id="ARBA00017703"/>
    </source>
</evidence>
<evidence type="ECO:0000256" key="8">
    <source>
        <dbReference type="ARBA" id="ARBA00049244"/>
    </source>
</evidence>
<evidence type="ECO:0000313" key="10">
    <source>
        <dbReference type="EMBL" id="GHC74328.1"/>
    </source>
</evidence>
<dbReference type="GO" id="GO:0003677">
    <property type="term" value="F:DNA binding"/>
    <property type="evidence" value="ECO:0007669"/>
    <property type="project" value="InterPro"/>
</dbReference>
<name>A0A8J3GGQ8_9HYPH</name>
<keyword evidence="5" id="KW-0235">DNA replication</keyword>
<keyword evidence="4" id="KW-0548">Nucleotidyltransferase</keyword>
<dbReference type="NCBIfam" id="TIGR01128">
    <property type="entry name" value="holA"/>
    <property type="match status" value="1"/>
</dbReference>
<evidence type="ECO:0000256" key="4">
    <source>
        <dbReference type="ARBA" id="ARBA00022695"/>
    </source>
</evidence>
<dbReference type="PANTHER" id="PTHR34388:SF1">
    <property type="entry name" value="DNA POLYMERASE III SUBUNIT DELTA"/>
    <property type="match status" value="1"/>
</dbReference>
<sequence length="347" mass="38004">MSEKKAHEVDSWLSQGRLGEALYLVYGPDRGLVSERARMIAALTKVPLDDPFSVTRLEASEIEQDLGRLMDEVKSVAMFADRKLVWIRNAGTHKGFAETVKLVLSEPISDCVIIIEAGELKKGAALRASVENAKIAMALPCYADEGQAIDRLIETSVQAANKTISMEARQLLRQNLGGDRLASRGEIEKLLLYAGSDPQVTIEHINALSADSASVSADDVIDAMLEGKVNAFDLAFARLSANSNQAANQLLGSALRQFHALLALRGKMEQDRVSSSSAVAGARPPIFFSRRKLFERTVERWDSVALTRALRSLQAAVLRVRQRQDLSVAATRHALLALTLEAARRMR</sequence>
<dbReference type="SUPFAM" id="SSF52540">
    <property type="entry name" value="P-loop containing nucleoside triphosphate hydrolases"/>
    <property type="match status" value="1"/>
</dbReference>
<accession>A0A8J3GGQ8</accession>
<evidence type="ECO:0000259" key="9">
    <source>
        <dbReference type="Pfam" id="PF06144"/>
    </source>
</evidence>
<reference evidence="10" key="2">
    <citation type="submission" date="2020-09" db="EMBL/GenBank/DDBJ databases">
        <authorList>
            <person name="Sun Q."/>
            <person name="Kim S."/>
        </authorList>
    </citation>
    <scope>NUCLEOTIDE SEQUENCE</scope>
    <source>
        <strain evidence="10">KCTC 42097</strain>
    </source>
</reference>
<dbReference type="GO" id="GO:0009360">
    <property type="term" value="C:DNA polymerase III complex"/>
    <property type="evidence" value="ECO:0007669"/>
    <property type="project" value="InterPro"/>
</dbReference>
<organism evidence="10 11">
    <name type="scientific">Limoniibacter endophyticus</name>
    <dbReference type="NCBI Taxonomy" id="1565040"/>
    <lineage>
        <taxon>Bacteria</taxon>
        <taxon>Pseudomonadati</taxon>
        <taxon>Pseudomonadota</taxon>
        <taxon>Alphaproteobacteria</taxon>
        <taxon>Hyphomicrobiales</taxon>
        <taxon>Bartonellaceae</taxon>
        <taxon>Limoniibacter</taxon>
    </lineage>
</organism>
<gene>
    <name evidence="10" type="ORF">GCM10010136_23430</name>
</gene>
<dbReference type="RefSeq" id="WP_189490311.1">
    <property type="nucleotide sequence ID" value="NZ_BMZO01000007.1"/>
</dbReference>
<dbReference type="AlphaFoldDB" id="A0A8J3GGQ8"/>
<dbReference type="InterPro" id="IPR005790">
    <property type="entry name" value="DNA_polIII_delta"/>
</dbReference>
<keyword evidence="6" id="KW-0239">DNA-directed DNA polymerase</keyword>
<dbReference type="EC" id="2.7.7.7" evidence="1"/>
<dbReference type="Pfam" id="PF06144">
    <property type="entry name" value="DNA_pol3_delta"/>
    <property type="match status" value="1"/>
</dbReference>
<evidence type="ECO:0000256" key="5">
    <source>
        <dbReference type="ARBA" id="ARBA00022705"/>
    </source>
</evidence>
<dbReference type="Gene3D" id="1.10.8.60">
    <property type="match status" value="1"/>
</dbReference>
<protein>
    <recommendedName>
        <fullName evidence="2">DNA polymerase III subunit delta</fullName>
        <ecNumber evidence="1">2.7.7.7</ecNumber>
    </recommendedName>
</protein>
<evidence type="ECO:0000256" key="6">
    <source>
        <dbReference type="ARBA" id="ARBA00022932"/>
    </source>
</evidence>
<dbReference type="InterPro" id="IPR027417">
    <property type="entry name" value="P-loop_NTPase"/>
</dbReference>
<proteinExistence type="inferred from homology"/>
<dbReference type="PANTHER" id="PTHR34388">
    <property type="entry name" value="DNA POLYMERASE III SUBUNIT DELTA"/>
    <property type="match status" value="1"/>
</dbReference>
<dbReference type="InterPro" id="IPR010372">
    <property type="entry name" value="DNA_pol3_delta_N"/>
</dbReference>
<keyword evidence="11" id="KW-1185">Reference proteome</keyword>
<evidence type="ECO:0000256" key="3">
    <source>
        <dbReference type="ARBA" id="ARBA00022679"/>
    </source>
</evidence>
<dbReference type="GO" id="GO:0003887">
    <property type="term" value="F:DNA-directed DNA polymerase activity"/>
    <property type="evidence" value="ECO:0007669"/>
    <property type="project" value="UniProtKB-KW"/>
</dbReference>
<dbReference type="Gene3D" id="1.20.272.10">
    <property type="match status" value="1"/>
</dbReference>
<feature type="domain" description="DNA polymerase III delta N-terminal" evidence="9">
    <location>
        <begin position="23"/>
        <end position="121"/>
    </location>
</feature>
<dbReference type="EMBL" id="BMZO01000007">
    <property type="protein sequence ID" value="GHC74328.1"/>
    <property type="molecule type" value="Genomic_DNA"/>
</dbReference>
<dbReference type="GO" id="GO:0006261">
    <property type="term" value="P:DNA-templated DNA replication"/>
    <property type="evidence" value="ECO:0007669"/>
    <property type="project" value="TreeGrafter"/>
</dbReference>
<keyword evidence="3" id="KW-0808">Transferase</keyword>
<evidence type="ECO:0000256" key="1">
    <source>
        <dbReference type="ARBA" id="ARBA00012417"/>
    </source>
</evidence>
<evidence type="ECO:0000256" key="7">
    <source>
        <dbReference type="ARBA" id="ARBA00034754"/>
    </source>
</evidence>
<reference evidence="10" key="1">
    <citation type="journal article" date="2014" name="Int. J. Syst. Evol. Microbiol.">
        <title>Complete genome sequence of Corynebacterium casei LMG S-19264T (=DSM 44701T), isolated from a smear-ripened cheese.</title>
        <authorList>
            <consortium name="US DOE Joint Genome Institute (JGI-PGF)"/>
            <person name="Walter F."/>
            <person name="Albersmeier A."/>
            <person name="Kalinowski J."/>
            <person name="Ruckert C."/>
        </authorList>
    </citation>
    <scope>NUCLEOTIDE SEQUENCE</scope>
    <source>
        <strain evidence="10">KCTC 42097</strain>
    </source>
</reference>
<evidence type="ECO:0000313" key="11">
    <source>
        <dbReference type="Proteomes" id="UP000641137"/>
    </source>
</evidence>
<comment type="similarity">
    <text evidence="7">Belongs to the DNA polymerase HolA subunit family.</text>
</comment>